<comment type="cofactor">
    <cofactor evidence="1">
        <name>pyridoxal 5'-phosphate</name>
        <dbReference type="ChEBI" id="CHEBI:597326"/>
    </cofactor>
</comment>
<organism evidence="12 13">
    <name type="scientific">Formimonas warabiya</name>
    <dbReference type="NCBI Taxonomy" id="1761012"/>
    <lineage>
        <taxon>Bacteria</taxon>
        <taxon>Bacillati</taxon>
        <taxon>Bacillota</taxon>
        <taxon>Clostridia</taxon>
        <taxon>Eubacteriales</taxon>
        <taxon>Peptococcaceae</taxon>
        <taxon>Candidatus Formimonas</taxon>
    </lineage>
</organism>
<dbReference type="InterPro" id="IPR051446">
    <property type="entry name" value="HTH_trans_reg/aminotransferase"/>
</dbReference>
<keyword evidence="5" id="KW-0032">Aminotransferase</keyword>
<dbReference type="InterPro" id="IPR036390">
    <property type="entry name" value="WH_DNA-bd_sf"/>
</dbReference>
<dbReference type="PRINTS" id="PR00035">
    <property type="entry name" value="HTHGNTR"/>
</dbReference>
<dbReference type="CDD" id="cd07377">
    <property type="entry name" value="WHTH_GntR"/>
    <property type="match status" value="1"/>
</dbReference>
<evidence type="ECO:0000256" key="9">
    <source>
        <dbReference type="ARBA" id="ARBA00023125"/>
    </source>
</evidence>
<dbReference type="Gene3D" id="1.10.10.10">
    <property type="entry name" value="Winged helix-like DNA-binding domain superfamily/Winged helix DNA-binding domain"/>
    <property type="match status" value="1"/>
</dbReference>
<dbReference type="InterPro" id="IPR015421">
    <property type="entry name" value="PyrdxlP-dep_Trfase_major"/>
</dbReference>
<dbReference type="InterPro" id="IPR036388">
    <property type="entry name" value="WH-like_DNA-bd_sf"/>
</dbReference>
<dbReference type="SMART" id="SM00345">
    <property type="entry name" value="HTH_GNTR"/>
    <property type="match status" value="1"/>
</dbReference>
<dbReference type="SUPFAM" id="SSF53383">
    <property type="entry name" value="PLP-dependent transferases"/>
    <property type="match status" value="1"/>
</dbReference>
<evidence type="ECO:0000313" key="13">
    <source>
        <dbReference type="Proteomes" id="UP000323521"/>
    </source>
</evidence>
<dbReference type="PROSITE" id="PS50949">
    <property type="entry name" value="HTH_GNTR"/>
    <property type="match status" value="1"/>
</dbReference>
<gene>
    <name evidence="12" type="ORF">DCMF_13925</name>
</gene>
<dbReference type="PANTHER" id="PTHR46577">
    <property type="entry name" value="HTH-TYPE TRANSCRIPTIONAL REGULATORY PROTEIN GABR"/>
    <property type="match status" value="1"/>
</dbReference>
<feature type="domain" description="HTH gntR-type" evidence="11">
    <location>
        <begin position="11"/>
        <end position="79"/>
    </location>
</feature>
<dbReference type="Gene3D" id="3.90.1150.10">
    <property type="entry name" value="Aspartate Aminotransferase, domain 1"/>
    <property type="match status" value="1"/>
</dbReference>
<dbReference type="InterPro" id="IPR015422">
    <property type="entry name" value="PyrdxlP-dep_Trfase_small"/>
</dbReference>
<evidence type="ECO:0000256" key="1">
    <source>
        <dbReference type="ARBA" id="ARBA00001933"/>
    </source>
</evidence>
<name>A0A3G1KU67_FORW1</name>
<evidence type="ECO:0000256" key="7">
    <source>
        <dbReference type="ARBA" id="ARBA00022898"/>
    </source>
</evidence>
<sequence>MKISIDKGSSVPVYLQIRNQIKDQVLSGLLPPGFRLPPERKLAEMLGINRSTVLNAYRELKADALIDSHIGQGTVVLSPKPPEPFSFSSPAALPWHQLFSGYVASIKEPLLRDLMEIVGRENVISFAAGMAAPELFPLEIFQKIYRRVTQSYGPAAFLHTPTEGCYFFRESISTFMGARGVSLSPEEILILSGSQQGLDLLVRAFLDPGDAVIVEEPSFFSAIQAFQAAGARVREIPVDQNGMQVELLEPMLIKYKPKFIYTLPTFQNPSGAVMSLQRRGRLLELAYKYQVPVLEDDPYGELRYEDQGLPSLKALDTRGYVIYLSTFSKMLFPGLRVGWLAAPPPVVHKLALIKQMVDLHPNSLAQYLIDAFLKEGLLDRHLDQVRREYALRRNVMLEELTRWAPPETYWNEPKGGYYLWCRLPENTVLSKLLTKCADRGVAFVPGDVFFTGSPPGNYIRLNFTFSKPEKIRAGVKQFISALNETLQENKTKRKGIKNQMKPIV</sequence>
<evidence type="ECO:0000256" key="3">
    <source>
        <dbReference type="ARBA" id="ARBA00007441"/>
    </source>
</evidence>
<dbReference type="GO" id="GO:0008483">
    <property type="term" value="F:transaminase activity"/>
    <property type="evidence" value="ECO:0007669"/>
    <property type="project" value="UniProtKB-KW"/>
</dbReference>
<keyword evidence="9" id="KW-0238">DNA-binding</keyword>
<keyword evidence="6" id="KW-0808">Transferase</keyword>
<accession>A0A3G1KU67</accession>
<proteinExistence type="inferred from homology"/>
<comment type="similarity">
    <text evidence="2">In the C-terminal section; belongs to the class-I pyridoxal-phosphate-dependent aminotransferase family.</text>
</comment>
<dbReference type="OrthoDB" id="9808770at2"/>
<dbReference type="InterPro" id="IPR000524">
    <property type="entry name" value="Tscrpt_reg_HTH_GntR"/>
</dbReference>
<protein>
    <submittedName>
        <fullName evidence="12">Transcriptional regulator</fullName>
    </submittedName>
</protein>
<evidence type="ECO:0000256" key="8">
    <source>
        <dbReference type="ARBA" id="ARBA00023015"/>
    </source>
</evidence>
<dbReference type="GO" id="GO:0030170">
    <property type="term" value="F:pyridoxal phosphate binding"/>
    <property type="evidence" value="ECO:0007669"/>
    <property type="project" value="InterPro"/>
</dbReference>
<dbReference type="CDD" id="cd00609">
    <property type="entry name" value="AAT_like"/>
    <property type="match status" value="1"/>
</dbReference>
<keyword evidence="13" id="KW-1185">Reference proteome</keyword>
<dbReference type="GO" id="GO:0003700">
    <property type="term" value="F:DNA-binding transcription factor activity"/>
    <property type="evidence" value="ECO:0007669"/>
    <property type="project" value="InterPro"/>
</dbReference>
<dbReference type="InterPro" id="IPR015424">
    <property type="entry name" value="PyrdxlP-dep_Trfase"/>
</dbReference>
<dbReference type="InterPro" id="IPR004839">
    <property type="entry name" value="Aminotransferase_I/II_large"/>
</dbReference>
<dbReference type="Proteomes" id="UP000323521">
    <property type="component" value="Chromosome"/>
</dbReference>
<keyword evidence="7" id="KW-0663">Pyridoxal phosphate</keyword>
<reference evidence="12 13" key="1">
    <citation type="submission" date="2016-10" db="EMBL/GenBank/DDBJ databases">
        <title>Complete Genome Sequence of Peptococcaceae strain DCMF.</title>
        <authorList>
            <person name="Edwards R.J."/>
            <person name="Holland S.I."/>
            <person name="Deshpande N.P."/>
            <person name="Wong Y.K."/>
            <person name="Ertan H."/>
            <person name="Manefield M."/>
            <person name="Russell T.L."/>
            <person name="Lee M.J."/>
        </authorList>
    </citation>
    <scope>NUCLEOTIDE SEQUENCE [LARGE SCALE GENOMIC DNA]</scope>
    <source>
        <strain evidence="12 13">DCMF</strain>
    </source>
</reference>
<evidence type="ECO:0000259" key="11">
    <source>
        <dbReference type="PROSITE" id="PS50949"/>
    </source>
</evidence>
<dbReference type="PANTHER" id="PTHR46577:SF2">
    <property type="entry name" value="TRANSCRIPTIONAL REGULATORY PROTEIN"/>
    <property type="match status" value="1"/>
</dbReference>
<evidence type="ECO:0000313" key="12">
    <source>
        <dbReference type="EMBL" id="ATW25715.1"/>
    </source>
</evidence>
<dbReference type="Pfam" id="PF00392">
    <property type="entry name" value="GntR"/>
    <property type="match status" value="1"/>
</dbReference>
<comment type="similarity">
    <text evidence="3">Belongs to the class-I pyridoxal-phosphate-dependent aminotransferase family.</text>
</comment>
<evidence type="ECO:0000256" key="6">
    <source>
        <dbReference type="ARBA" id="ARBA00022679"/>
    </source>
</evidence>
<keyword evidence="10" id="KW-0804">Transcription</keyword>
<keyword evidence="8" id="KW-0805">Transcription regulation</keyword>
<comment type="subunit">
    <text evidence="4">Homodimer.</text>
</comment>
<evidence type="ECO:0000256" key="2">
    <source>
        <dbReference type="ARBA" id="ARBA00005384"/>
    </source>
</evidence>
<dbReference type="Gene3D" id="3.40.640.10">
    <property type="entry name" value="Type I PLP-dependent aspartate aminotransferase-like (Major domain)"/>
    <property type="match status" value="1"/>
</dbReference>
<dbReference type="AlphaFoldDB" id="A0A3G1KU67"/>
<dbReference type="FunFam" id="3.40.640.10:FF:000053">
    <property type="entry name" value="Aminotransferase, class I"/>
    <property type="match status" value="1"/>
</dbReference>
<evidence type="ECO:0000256" key="10">
    <source>
        <dbReference type="ARBA" id="ARBA00023163"/>
    </source>
</evidence>
<dbReference type="GO" id="GO:0003677">
    <property type="term" value="F:DNA binding"/>
    <property type="evidence" value="ECO:0007669"/>
    <property type="project" value="UniProtKB-KW"/>
</dbReference>
<dbReference type="KEGG" id="fwa:DCMF_13925"/>
<dbReference type="SUPFAM" id="SSF46785">
    <property type="entry name" value="Winged helix' DNA-binding domain"/>
    <property type="match status" value="1"/>
</dbReference>
<dbReference type="RefSeq" id="WP_148134981.1">
    <property type="nucleotide sequence ID" value="NZ_CP017634.1"/>
</dbReference>
<evidence type="ECO:0000256" key="4">
    <source>
        <dbReference type="ARBA" id="ARBA00011738"/>
    </source>
</evidence>
<dbReference type="EMBL" id="CP017634">
    <property type="protein sequence ID" value="ATW25715.1"/>
    <property type="molecule type" value="Genomic_DNA"/>
</dbReference>
<dbReference type="Pfam" id="PF00155">
    <property type="entry name" value="Aminotran_1_2"/>
    <property type="match status" value="1"/>
</dbReference>
<evidence type="ECO:0000256" key="5">
    <source>
        <dbReference type="ARBA" id="ARBA00022576"/>
    </source>
</evidence>